<dbReference type="GO" id="GO:0016811">
    <property type="term" value="F:hydrolase activity, acting on carbon-nitrogen (but not peptide) bonds, in linear amides"/>
    <property type="evidence" value="ECO:0007669"/>
    <property type="project" value="InterPro"/>
</dbReference>
<dbReference type="GO" id="GO:0019213">
    <property type="term" value="F:deacetylase activity"/>
    <property type="evidence" value="ECO:0007669"/>
    <property type="project" value="TreeGrafter"/>
</dbReference>
<dbReference type="InterPro" id="IPR006879">
    <property type="entry name" value="YdjC-like"/>
</dbReference>
<gene>
    <name evidence="6" type="ORF">H9808_03290</name>
</gene>
<accession>A0A9D2JY26</accession>
<comment type="caution">
    <text evidence="6">The sequence shown here is derived from an EMBL/GenBank/DDBJ whole genome shotgun (WGS) entry which is preliminary data.</text>
</comment>
<dbReference type="SUPFAM" id="SSF88713">
    <property type="entry name" value="Glycoside hydrolase/deacetylase"/>
    <property type="match status" value="1"/>
</dbReference>
<dbReference type="Gene3D" id="3.20.20.370">
    <property type="entry name" value="Glycoside hydrolase/deacetylase"/>
    <property type="match status" value="1"/>
</dbReference>
<evidence type="ECO:0000313" key="7">
    <source>
        <dbReference type="Proteomes" id="UP000824106"/>
    </source>
</evidence>
<dbReference type="Proteomes" id="UP000824106">
    <property type="component" value="Unassembled WGS sequence"/>
</dbReference>
<keyword evidence="5" id="KW-0119">Carbohydrate metabolism</keyword>
<dbReference type="CDD" id="cd10803">
    <property type="entry name" value="YdjC_EF3048_like"/>
    <property type="match status" value="1"/>
</dbReference>
<dbReference type="Pfam" id="PF04794">
    <property type="entry name" value="YdjC"/>
    <property type="match status" value="1"/>
</dbReference>
<keyword evidence="4" id="KW-0460">Magnesium</keyword>
<dbReference type="PANTHER" id="PTHR31609:SF1">
    <property type="entry name" value="CARBOHYDRATE DEACETYLASE"/>
    <property type="match status" value="1"/>
</dbReference>
<dbReference type="InterPro" id="IPR011330">
    <property type="entry name" value="Glyco_hydro/deAcase_b/a-brl"/>
</dbReference>
<organism evidence="6 7">
    <name type="scientific">Candidatus Atopostipes pullistercoris</name>
    <dbReference type="NCBI Taxonomy" id="2838467"/>
    <lineage>
        <taxon>Bacteria</taxon>
        <taxon>Bacillati</taxon>
        <taxon>Bacillota</taxon>
        <taxon>Bacilli</taxon>
        <taxon>Lactobacillales</taxon>
        <taxon>Carnobacteriaceae</taxon>
        <taxon>Atopostipes</taxon>
    </lineage>
</organism>
<comment type="cofactor">
    <cofactor evidence="1">
        <name>Mg(2+)</name>
        <dbReference type="ChEBI" id="CHEBI:18420"/>
    </cofactor>
</comment>
<evidence type="ECO:0000256" key="4">
    <source>
        <dbReference type="ARBA" id="ARBA00022842"/>
    </source>
</evidence>
<reference evidence="6" key="1">
    <citation type="journal article" date="2021" name="PeerJ">
        <title>Extensive microbial diversity within the chicken gut microbiome revealed by metagenomics and culture.</title>
        <authorList>
            <person name="Gilroy R."/>
            <person name="Ravi A."/>
            <person name="Getino M."/>
            <person name="Pursley I."/>
            <person name="Horton D.L."/>
            <person name="Alikhan N.F."/>
            <person name="Baker D."/>
            <person name="Gharbi K."/>
            <person name="Hall N."/>
            <person name="Watson M."/>
            <person name="Adriaenssens E.M."/>
            <person name="Foster-Nyarko E."/>
            <person name="Jarju S."/>
            <person name="Secka A."/>
            <person name="Antonio M."/>
            <person name="Oren A."/>
            <person name="Chaudhuri R.R."/>
            <person name="La Ragione R."/>
            <person name="Hildebrand F."/>
            <person name="Pallen M.J."/>
        </authorList>
    </citation>
    <scope>NUCLEOTIDE SEQUENCE</scope>
    <source>
        <strain evidence="6">CHK169-4300</strain>
    </source>
</reference>
<dbReference type="EMBL" id="DXAZ01000045">
    <property type="protein sequence ID" value="HIZ70778.1"/>
    <property type="molecule type" value="Genomic_DNA"/>
</dbReference>
<dbReference type="GO" id="GO:0000272">
    <property type="term" value="P:polysaccharide catabolic process"/>
    <property type="evidence" value="ECO:0007669"/>
    <property type="project" value="InterPro"/>
</dbReference>
<proteinExistence type="predicted"/>
<dbReference type="InterPro" id="IPR022948">
    <property type="entry name" value="COD_ChbG_bac"/>
</dbReference>
<evidence type="ECO:0000256" key="5">
    <source>
        <dbReference type="ARBA" id="ARBA00023277"/>
    </source>
</evidence>
<name>A0A9D2JY26_9LACT</name>
<keyword evidence="2" id="KW-0479">Metal-binding</keyword>
<evidence type="ECO:0000256" key="3">
    <source>
        <dbReference type="ARBA" id="ARBA00022801"/>
    </source>
</evidence>
<keyword evidence="3" id="KW-0378">Hydrolase</keyword>
<dbReference type="GO" id="GO:0046872">
    <property type="term" value="F:metal ion binding"/>
    <property type="evidence" value="ECO:0007669"/>
    <property type="project" value="UniProtKB-KW"/>
</dbReference>
<sequence length="251" mass="28755">MNKLIINSDDFGYSRAINHAIIDTHQEGILTSTTLMTNTPGFEHAIKLAKENPKLGVGVHLVLTFLKPLSQDVPSLMDEKGDFYRPDAYRSGLAIVDEEELYKEWDAQIQKVLAAGIQPTHLDSHHHAHTFNERHFEVFIKLSEKYDLPIRGNFDKEHGRPTTTYFEPAFDGVSMLEEKEQDEYLDLLVDKIEKNESTEVMCHTGYIDEFLSKTSSLLEPRMHEVSILTDSEFVDKIRKSKEIKLATFSDL</sequence>
<evidence type="ECO:0000256" key="1">
    <source>
        <dbReference type="ARBA" id="ARBA00001946"/>
    </source>
</evidence>
<protein>
    <submittedName>
        <fullName evidence="6">Carbohydrate deacetylase</fullName>
    </submittedName>
</protein>
<dbReference type="PANTHER" id="PTHR31609">
    <property type="entry name" value="YDJC DEACETYLASE FAMILY MEMBER"/>
    <property type="match status" value="1"/>
</dbReference>
<evidence type="ECO:0000256" key="2">
    <source>
        <dbReference type="ARBA" id="ARBA00022723"/>
    </source>
</evidence>
<reference evidence="6" key="2">
    <citation type="submission" date="2021-04" db="EMBL/GenBank/DDBJ databases">
        <authorList>
            <person name="Gilroy R."/>
        </authorList>
    </citation>
    <scope>NUCLEOTIDE SEQUENCE</scope>
    <source>
        <strain evidence="6">CHK169-4300</strain>
    </source>
</reference>
<dbReference type="AlphaFoldDB" id="A0A9D2JY26"/>
<evidence type="ECO:0000313" key="6">
    <source>
        <dbReference type="EMBL" id="HIZ70778.1"/>
    </source>
</evidence>